<protein>
    <submittedName>
        <fullName evidence="2">SAG-related sequence</fullName>
    </submittedName>
</protein>
<evidence type="ECO:0000259" key="1">
    <source>
        <dbReference type="Pfam" id="PF04092"/>
    </source>
</evidence>
<organism evidence="2 3">
    <name type="scientific">Besnoitia besnoiti</name>
    <name type="common">Apicomplexan protozoan</name>
    <dbReference type="NCBI Taxonomy" id="94643"/>
    <lineage>
        <taxon>Eukaryota</taxon>
        <taxon>Sar</taxon>
        <taxon>Alveolata</taxon>
        <taxon>Apicomplexa</taxon>
        <taxon>Conoidasida</taxon>
        <taxon>Coccidia</taxon>
        <taxon>Eucoccidiorida</taxon>
        <taxon>Eimeriorina</taxon>
        <taxon>Sarcocystidae</taxon>
        <taxon>Besnoitia</taxon>
    </lineage>
</organism>
<gene>
    <name evidence="2" type="ORF">BESB_037030</name>
</gene>
<evidence type="ECO:0000313" key="3">
    <source>
        <dbReference type="Proteomes" id="UP000224006"/>
    </source>
</evidence>
<dbReference type="InterPro" id="IPR007226">
    <property type="entry name" value="SRS_dom"/>
</dbReference>
<reference evidence="2 3" key="1">
    <citation type="submission" date="2017-09" db="EMBL/GenBank/DDBJ databases">
        <title>Genome sequencing of Besnoitia besnoiti strain Bb-Ger1.</title>
        <authorList>
            <person name="Schares G."/>
            <person name="Venepally P."/>
            <person name="Lorenzi H.A."/>
        </authorList>
    </citation>
    <scope>NUCLEOTIDE SEQUENCE [LARGE SCALE GENOMIC DNA]</scope>
    <source>
        <strain evidence="2 3">Bb-Ger1</strain>
    </source>
</reference>
<comment type="caution">
    <text evidence="2">The sequence shown here is derived from an EMBL/GenBank/DDBJ whole genome shotgun (WGS) entry which is preliminary data.</text>
</comment>
<dbReference type="VEuPathDB" id="ToxoDB:BESB_037030"/>
<dbReference type="InterPro" id="IPR036755">
    <property type="entry name" value="SRS_dom_sf"/>
</dbReference>
<dbReference type="KEGG" id="bbes:BESB_037030"/>
<proteinExistence type="predicted"/>
<dbReference type="GeneID" id="40308684"/>
<feature type="domain" description="SRS" evidence="1">
    <location>
        <begin position="14"/>
        <end position="117"/>
    </location>
</feature>
<keyword evidence="3" id="KW-1185">Reference proteome</keyword>
<dbReference type="Gene3D" id="2.60.40.1320">
    <property type="entry name" value="SRS domain"/>
    <property type="match status" value="1"/>
</dbReference>
<dbReference type="Pfam" id="PF04092">
    <property type="entry name" value="SAG"/>
    <property type="match status" value="1"/>
</dbReference>
<sequence length="170" mass="17685">MLFSSPGKCDGGADVKEFEITSNDTTLTFACKQSDTLNPPLFDRVLQGDTCGREALLESVVPGASLVQHATSTADDTAAYTLTIKDLPKSPQTLCYQCKSAANQMSEDAACKILITVKEAKTDGEVTTPIIPGGATTSAPDASEAGHVLPRTVVCMAATVSVALVLSTLM</sequence>
<dbReference type="SUPFAM" id="SSF74877">
    <property type="entry name" value="Major surface antigen p30, SAG1"/>
    <property type="match status" value="1"/>
</dbReference>
<dbReference type="RefSeq" id="XP_029221254.1">
    <property type="nucleotide sequence ID" value="XM_029362289.1"/>
</dbReference>
<dbReference type="Proteomes" id="UP000224006">
    <property type="component" value="Chromosome II"/>
</dbReference>
<accession>A0A2A9MGZ7</accession>
<name>A0A2A9MGZ7_BESBE</name>
<dbReference type="EMBL" id="NWUJ01000002">
    <property type="protein sequence ID" value="PFH37245.1"/>
    <property type="molecule type" value="Genomic_DNA"/>
</dbReference>
<dbReference type="GO" id="GO:0016020">
    <property type="term" value="C:membrane"/>
    <property type="evidence" value="ECO:0007669"/>
    <property type="project" value="InterPro"/>
</dbReference>
<dbReference type="AlphaFoldDB" id="A0A2A9MGZ7"/>
<evidence type="ECO:0000313" key="2">
    <source>
        <dbReference type="EMBL" id="PFH37245.1"/>
    </source>
</evidence>